<feature type="transmembrane region" description="Helical" evidence="1">
    <location>
        <begin position="386"/>
        <end position="405"/>
    </location>
</feature>
<dbReference type="PANTHER" id="PTHR11328">
    <property type="entry name" value="MAJOR FACILITATOR SUPERFAMILY DOMAIN-CONTAINING PROTEIN"/>
    <property type="match status" value="1"/>
</dbReference>
<dbReference type="InterPro" id="IPR001927">
    <property type="entry name" value="Na/Gal_symport"/>
</dbReference>
<dbReference type="AlphaFoldDB" id="A0A0M3RAD7"/>
<dbReference type="PANTHER" id="PTHR11328:SF24">
    <property type="entry name" value="MAJOR FACILITATOR SUPERFAMILY (MFS) PROFILE DOMAIN-CONTAINING PROTEIN"/>
    <property type="match status" value="1"/>
</dbReference>
<feature type="transmembrane region" description="Helical" evidence="1">
    <location>
        <begin position="57"/>
        <end position="84"/>
    </location>
</feature>
<feature type="transmembrane region" description="Helical" evidence="1">
    <location>
        <begin position="96"/>
        <end position="113"/>
    </location>
</feature>
<feature type="transmembrane region" description="Helical" evidence="1">
    <location>
        <begin position="194"/>
        <end position="214"/>
    </location>
</feature>
<reference evidence="2 3" key="2">
    <citation type="journal article" date="2016" name="Int. J. Syst. Evol. Microbiol.">
        <title>Bacillus gobiensis sp. nov., isolated from a soil sample.</title>
        <authorList>
            <person name="Liu B."/>
            <person name="Liu G.H."/>
            <person name="Cetin S."/>
            <person name="Schumann P."/>
            <person name="Pan Z.Z."/>
            <person name="Chen Q.Q."/>
        </authorList>
    </citation>
    <scope>NUCLEOTIDE SEQUENCE [LARGE SCALE GENOMIC DNA]</scope>
    <source>
        <strain evidence="2 3">FJAT-4402</strain>
    </source>
</reference>
<dbReference type="SUPFAM" id="SSF103473">
    <property type="entry name" value="MFS general substrate transporter"/>
    <property type="match status" value="1"/>
</dbReference>
<dbReference type="EMBL" id="CP012600">
    <property type="protein sequence ID" value="ALC82996.1"/>
    <property type="molecule type" value="Genomic_DNA"/>
</dbReference>
<reference evidence="3" key="1">
    <citation type="submission" date="2015-08" db="EMBL/GenBank/DDBJ databases">
        <title>Genome sequencing project for genomic taxonomy and phylogenomics of Bacillus-like bacteria.</title>
        <authorList>
            <person name="Liu B."/>
            <person name="Wang J."/>
            <person name="Zhu Y."/>
            <person name="Liu G."/>
            <person name="Chen Q."/>
            <person name="Chen Z."/>
            <person name="Lan J."/>
            <person name="Che J."/>
            <person name="Ge C."/>
            <person name="Shi H."/>
            <person name="Pan Z."/>
            <person name="Liu X."/>
        </authorList>
    </citation>
    <scope>NUCLEOTIDE SEQUENCE [LARGE SCALE GENOMIC DNA]</scope>
    <source>
        <strain evidence="3">FJAT-4402</strain>
    </source>
</reference>
<protein>
    <submittedName>
        <fullName evidence="2">Sodium:melibiose symporter</fullName>
    </submittedName>
</protein>
<feature type="transmembrane region" description="Helical" evidence="1">
    <location>
        <begin position="309"/>
        <end position="327"/>
    </location>
</feature>
<proteinExistence type="predicted"/>
<keyword evidence="1" id="KW-1133">Transmembrane helix</keyword>
<dbReference type="InterPro" id="IPR039672">
    <property type="entry name" value="MFS_2"/>
</dbReference>
<evidence type="ECO:0000256" key="1">
    <source>
        <dbReference type="SAM" id="Phobius"/>
    </source>
</evidence>
<keyword evidence="3" id="KW-1185">Reference proteome</keyword>
<dbReference type="PATRIC" id="fig|1441095.3.peg.3648"/>
<feature type="transmembrane region" description="Helical" evidence="1">
    <location>
        <begin position="281"/>
        <end position="302"/>
    </location>
</feature>
<dbReference type="STRING" id="1441095.AM592_16490"/>
<dbReference type="GO" id="GO:0015293">
    <property type="term" value="F:symporter activity"/>
    <property type="evidence" value="ECO:0007669"/>
    <property type="project" value="InterPro"/>
</dbReference>
<dbReference type="NCBIfam" id="TIGR00792">
    <property type="entry name" value="gph"/>
    <property type="match status" value="1"/>
</dbReference>
<feature type="transmembrane region" description="Helical" evidence="1">
    <location>
        <begin position="125"/>
        <end position="148"/>
    </location>
</feature>
<feature type="transmembrane region" description="Helical" evidence="1">
    <location>
        <begin position="244"/>
        <end position="269"/>
    </location>
</feature>
<dbReference type="GO" id="GO:0005886">
    <property type="term" value="C:plasma membrane"/>
    <property type="evidence" value="ECO:0007669"/>
    <property type="project" value="TreeGrafter"/>
</dbReference>
<feature type="transmembrane region" description="Helical" evidence="1">
    <location>
        <begin position="27"/>
        <end position="51"/>
    </location>
</feature>
<dbReference type="GO" id="GO:0008643">
    <property type="term" value="P:carbohydrate transport"/>
    <property type="evidence" value="ECO:0007669"/>
    <property type="project" value="InterPro"/>
</dbReference>
<dbReference type="RefSeq" id="WP_053604822.1">
    <property type="nucleotide sequence ID" value="NZ_CP012600.1"/>
</dbReference>
<feature type="transmembrane region" description="Helical" evidence="1">
    <location>
        <begin position="168"/>
        <end position="188"/>
    </location>
</feature>
<sequence length="460" mass="50162">MITKEKPVYKETSNDSMLQKIGMKEKIGYGFGDFASNLLFFATATFLTFFYTDTVGLAAGAVGTLMLVARILDAFADIGIGALVDKTKSKHGKARPWLLWMAVPFSISGILLFTVPNTGPVATLIYVYITYLLMNFIYSAINVPYGVLNSLLTQDAYQRSVLNIFRMVLANLGALFITFFTLPLVSVFGGGKTGWIFTFSIFGIIGTLLFLFTFTSTRERVKPSVVHKDVPFKRGVKALFRNKYWGLMVAFTIVFFANNALGSGINVFYAQYILEDRDLVGILGMASLLPQLLGFGVLAPIIKRIGKRNASLIGSFIMIAGSLIVAFQPTSLALVIAGLIIKALGTAAIMGTVFAMLADTVEYGEWKTGIRTEGLVYSAGSFGTKAGSGLGTAAVGWGLAIGGYIGGQTTVSASANFAIQFLFIYLPVIFSLIQIAILWFHRLDRQYSDIIKELQWVRSR</sequence>
<evidence type="ECO:0000313" key="2">
    <source>
        <dbReference type="EMBL" id="ALC82996.1"/>
    </source>
</evidence>
<feature type="transmembrane region" description="Helical" evidence="1">
    <location>
        <begin position="417"/>
        <end position="440"/>
    </location>
</feature>
<keyword evidence="1" id="KW-0812">Transmembrane</keyword>
<dbReference type="Pfam" id="PF13347">
    <property type="entry name" value="MFS_2"/>
    <property type="match status" value="1"/>
</dbReference>
<dbReference type="Gene3D" id="1.20.1250.20">
    <property type="entry name" value="MFS general substrate transporter like domains"/>
    <property type="match status" value="2"/>
</dbReference>
<feature type="transmembrane region" description="Helical" evidence="1">
    <location>
        <begin position="333"/>
        <end position="357"/>
    </location>
</feature>
<dbReference type="InterPro" id="IPR036259">
    <property type="entry name" value="MFS_trans_sf"/>
</dbReference>
<dbReference type="CDD" id="cd17332">
    <property type="entry name" value="MFS_MelB_like"/>
    <property type="match status" value="1"/>
</dbReference>
<dbReference type="Proteomes" id="UP000067625">
    <property type="component" value="Chromosome"/>
</dbReference>
<gene>
    <name evidence="2" type="ORF">AM592_16490</name>
</gene>
<accession>A0A0M3RAD7</accession>
<dbReference type="OrthoDB" id="9764596at2"/>
<keyword evidence="1" id="KW-0472">Membrane</keyword>
<dbReference type="GO" id="GO:0006814">
    <property type="term" value="P:sodium ion transport"/>
    <property type="evidence" value="ECO:0007669"/>
    <property type="project" value="InterPro"/>
</dbReference>
<organism evidence="2 3">
    <name type="scientific">Bacillus gobiensis</name>
    <dbReference type="NCBI Taxonomy" id="1441095"/>
    <lineage>
        <taxon>Bacteria</taxon>
        <taxon>Bacillati</taxon>
        <taxon>Bacillota</taxon>
        <taxon>Bacilli</taxon>
        <taxon>Bacillales</taxon>
        <taxon>Bacillaceae</taxon>
        <taxon>Bacillus</taxon>
    </lineage>
</organism>
<evidence type="ECO:0000313" key="3">
    <source>
        <dbReference type="Proteomes" id="UP000067625"/>
    </source>
</evidence>
<name>A0A0M3RAD7_9BACI</name>